<evidence type="ECO:0000259" key="1">
    <source>
        <dbReference type="Pfam" id="PF13417"/>
    </source>
</evidence>
<accession>A0AAN7UI26</accession>
<dbReference type="Proteomes" id="UP001305414">
    <property type="component" value="Unassembled WGS sequence"/>
</dbReference>
<dbReference type="EMBL" id="JAWHQM010000010">
    <property type="protein sequence ID" value="KAK5628917.1"/>
    <property type="molecule type" value="Genomic_DNA"/>
</dbReference>
<protein>
    <recommendedName>
        <fullName evidence="5">GST N-terminal domain-containing protein</fullName>
    </recommendedName>
</protein>
<dbReference type="InterPro" id="IPR058268">
    <property type="entry name" value="DUF7962"/>
</dbReference>
<dbReference type="SUPFAM" id="SSF47616">
    <property type="entry name" value="GST C-terminal domain-like"/>
    <property type="match status" value="1"/>
</dbReference>
<dbReference type="AlphaFoldDB" id="A0AAN7UI26"/>
<dbReference type="Pfam" id="PF13417">
    <property type="entry name" value="GST_N_3"/>
    <property type="match status" value="1"/>
</dbReference>
<dbReference type="Gene3D" id="3.40.30.110">
    <property type="match status" value="2"/>
</dbReference>
<evidence type="ECO:0000259" key="2">
    <source>
        <dbReference type="Pfam" id="PF25907"/>
    </source>
</evidence>
<feature type="domain" description="GST N-terminal" evidence="1">
    <location>
        <begin position="11"/>
        <end position="83"/>
    </location>
</feature>
<dbReference type="InterPro" id="IPR036249">
    <property type="entry name" value="Thioredoxin-like_sf"/>
</dbReference>
<evidence type="ECO:0000313" key="4">
    <source>
        <dbReference type="Proteomes" id="UP001305414"/>
    </source>
</evidence>
<evidence type="ECO:0000313" key="3">
    <source>
        <dbReference type="EMBL" id="KAK5628917.1"/>
    </source>
</evidence>
<dbReference type="InterPro" id="IPR036282">
    <property type="entry name" value="Glutathione-S-Trfase_C_sf"/>
</dbReference>
<name>A0AAN7UI26_9PEZI</name>
<sequence length="362" mass="39216">MASSQNIPIVLYHYDVSPYAKRLRWYLNLRKIPYSQCIQPRILPRPDLSLLGVSYRRIPILAIGKDIYLDTRLIIQKLETLFPPGAAHPGISGAAGGKPEHTALEDLISQRTIEGGLFGCGVQCFPASRFASDAALLRDRTALFTNADPTKDDENGKGAATPSPLSAEVMDKKRPAAVAVVRRWARWLEEGLLADGRDWILDSNGGGAGPSLADLEAIWVLLWVSAALPSDILESAPKVAAWLERFRGAVKAAEEEGPAPPSLKGEEAAKLLLASPFAEPEGEVQRNMVEAGLVKGQPVKMWPTDYGSAHEDAGRLVVADDKEFVIESKGQLGSVRIHAPKYGFTISADEGTATSQLRVSYL</sequence>
<evidence type="ECO:0008006" key="5">
    <source>
        <dbReference type="Google" id="ProtNLM"/>
    </source>
</evidence>
<gene>
    <name evidence="3" type="ORF">RRF57_004632</name>
</gene>
<comment type="caution">
    <text evidence="3">The sequence shown here is derived from an EMBL/GenBank/DDBJ whole genome shotgun (WGS) entry which is preliminary data.</text>
</comment>
<feature type="domain" description="DUF7962" evidence="2">
    <location>
        <begin position="140"/>
        <end position="254"/>
    </location>
</feature>
<dbReference type="Pfam" id="PF25907">
    <property type="entry name" value="DUF7962"/>
    <property type="match status" value="1"/>
</dbReference>
<dbReference type="InterPro" id="IPR004045">
    <property type="entry name" value="Glutathione_S-Trfase_N"/>
</dbReference>
<proteinExistence type="predicted"/>
<dbReference type="SUPFAM" id="SSF52833">
    <property type="entry name" value="Thioredoxin-like"/>
    <property type="match status" value="1"/>
</dbReference>
<keyword evidence="4" id="KW-1185">Reference proteome</keyword>
<reference evidence="3 4" key="1">
    <citation type="submission" date="2023-10" db="EMBL/GenBank/DDBJ databases">
        <title>Draft genome sequence of Xylaria bambusicola isolate GMP-LS, the root and basal stem rot pathogen of sugarcane in Indonesia.</title>
        <authorList>
            <person name="Selvaraj P."/>
            <person name="Muralishankar V."/>
            <person name="Muruganantham S."/>
            <person name="Sp S."/>
            <person name="Haryani S."/>
            <person name="Lau K.J.X."/>
            <person name="Naqvi N.I."/>
        </authorList>
    </citation>
    <scope>NUCLEOTIDE SEQUENCE [LARGE SCALE GENOMIC DNA]</scope>
    <source>
        <strain evidence="3">GMP-LS</strain>
    </source>
</reference>
<organism evidence="3 4">
    <name type="scientific">Xylaria bambusicola</name>
    <dbReference type="NCBI Taxonomy" id="326684"/>
    <lineage>
        <taxon>Eukaryota</taxon>
        <taxon>Fungi</taxon>
        <taxon>Dikarya</taxon>
        <taxon>Ascomycota</taxon>
        <taxon>Pezizomycotina</taxon>
        <taxon>Sordariomycetes</taxon>
        <taxon>Xylariomycetidae</taxon>
        <taxon>Xylariales</taxon>
        <taxon>Xylariaceae</taxon>
        <taxon>Xylaria</taxon>
    </lineage>
</organism>